<dbReference type="InterPro" id="IPR013783">
    <property type="entry name" value="Ig-like_fold"/>
</dbReference>
<accession>A0A1G6Y833</accession>
<name>A0A1G6Y833_9SPHI</name>
<dbReference type="NCBIfam" id="TIGR01451">
    <property type="entry name" value="B_ant_repeat"/>
    <property type="match status" value="2"/>
</dbReference>
<keyword evidence="6" id="KW-1185">Reference proteome</keyword>
<protein>
    <submittedName>
        <fullName evidence="5">Uncharacterized protein</fullName>
    </submittedName>
</protein>
<dbReference type="Pfam" id="PF24346">
    <property type="entry name" value="DUF7507"/>
    <property type="match status" value="2"/>
</dbReference>
<dbReference type="Proteomes" id="UP000199455">
    <property type="component" value="Unassembled WGS sequence"/>
</dbReference>
<organism evidence="5 6">
    <name type="scientific">Pedobacter soli</name>
    <dbReference type="NCBI Taxonomy" id="390242"/>
    <lineage>
        <taxon>Bacteria</taxon>
        <taxon>Pseudomonadati</taxon>
        <taxon>Bacteroidota</taxon>
        <taxon>Sphingobacteriia</taxon>
        <taxon>Sphingobacteriales</taxon>
        <taxon>Sphingobacteriaceae</taxon>
        <taxon>Pedobacter</taxon>
    </lineage>
</organism>
<dbReference type="InterPro" id="IPR055354">
    <property type="entry name" value="DUF7507"/>
</dbReference>
<dbReference type="InterPro" id="IPR045828">
    <property type="entry name" value="PKD_Bacteroidetes"/>
</dbReference>
<feature type="domain" description="DUF7507" evidence="4">
    <location>
        <begin position="1488"/>
        <end position="1591"/>
    </location>
</feature>
<evidence type="ECO:0000259" key="1">
    <source>
        <dbReference type="Pfam" id="PF01345"/>
    </source>
</evidence>
<dbReference type="EMBL" id="FMZH01000008">
    <property type="protein sequence ID" value="SDD86421.1"/>
    <property type="molecule type" value="Genomic_DNA"/>
</dbReference>
<feature type="domain" description="Ig-like" evidence="2">
    <location>
        <begin position="1236"/>
        <end position="1307"/>
    </location>
</feature>
<feature type="domain" description="Ig-like" evidence="2">
    <location>
        <begin position="1161"/>
        <end position="1232"/>
    </location>
</feature>
<evidence type="ECO:0000313" key="6">
    <source>
        <dbReference type="Proteomes" id="UP000199455"/>
    </source>
</evidence>
<dbReference type="InterPro" id="IPR001434">
    <property type="entry name" value="OmcB-like_DUF11"/>
</dbReference>
<sequence>MLCSSDEKLLSNNYPIIPRWKMNKLIQLLFSGYPKGNYLKLMILSLFLMFSITSVHAQTYKTHYIAPAPWQYWSSANEIIVSTNVAGTSATIQKSDGTLITTLTPTPGTPAVYRFSGNPVGLAKNSLNTILNGAGIIVTGNNPIAVNVRNIASDDIPAGSYTSANDQYIKGNASLFSFGDAAIGNSFRVGYYRDGDLNGVAASVSTIRPVYSVLAIENNTTVKLNGTAITTLNAGQSYLLQATLGSLVETSGPAVMNTGINVDAPEACGDGAYNPVPPVSSLGNEYVVIRGKGNKTAEQTTVVATEANTNVTVMNFDHNGVLQSTNTYNLIAEGSFITFPNGVETGTGTGNVQVGDPFSGSRIVATKNVVAYSGTANNCEVDIATLAPLNSCGGSLKAETAKFRANNLTDLPYFAYLVTKSPTDKIYLTTNGGTPAFTNTDIETISGVGTRRQLGSTGAYAIDFDNNNIGNPSSFFITSNSRLTVAMVQSGGGFSMSNFLSPFPEKAGKPTFVQSDCASALLSADPNSTAPYQWYFNGVAISGATSSTYRAAVSGSYTITSMLDCGISSQSLPVTIALCNIDLVMNKTVDNASPAKGATVNFTVTVKNSDVASGAVTGTGNAIGVSATDILPSGYTYVSNTATAGTSYDPTTGLWSIGSMASGQTVTLTIKAIVKSSGNYTNTATVTGPQNDPVTSNNTASASVTPVDIVLTSAAGTDAQSICVGGTTTTITYLITGTPVVVVTGLGASGLTYGTTTSGGNTILTINSGTVSTAGTYNYTIRATYALPSTTITTANGSVTVRPAVTTPVFAAGATSTRCQGAGVQSYPATATNTTGITYSISPAASGVINASTGSVTWSANYSGTATITAVAASPCGNKSATHTVTINSTGTITGAATVCSGSNGTLNLTGAPSTVVRWESSTDNINWTSITNNTTTLNYTNIPVTTTYRAIVSGNGCTNAISGTATVTVTPRPVIANQTYYICKTGSFNFSPVDVPNGTTYTWAAPTVSSSNITGGTAGTSQLAINQTLTNSGTTLETATYTVTPTYSGCAGNAFTITVYVVPTLTASATGTTTCSGSAFSVSPTSNVSGTTYSWTAALVSGTATGFSNQSTAVSAPISQILSNTSGANAVVRYTVSPSYNGCTGATFTFDVSVTTATPAPTASNQTFCEIANATVANLTATGTSIKWYTTSTGGTALASTTALTNGTYYASQTANGCESASRAQITVTITATPAPTASNQTFCEIANATVANLTATGTGIKWYTTSTGGTALASTTALTNGTYYASQTASSCESASRTQITVTITATPAPTASNQTFCEIANATVANLTATGTGIKWYSTSTGGTALASTTALTNGTYYASQTANSCESASRAQITVMIYQTPKGFNDAKTLDCAGTFSYNLQTANVDNTANGGNAVPASFTWTINSNSNVTGAASGSGNTINQTLINTSNTAQTITYTVTPKATVAGGCTGNPFTVIVSVPVCSSISITKVADVAAVNQAGNTINYTITVANTGNASQTNVAVSDALLGGTLSNPVKTGNADNILEKGETWTYSGSYNVAQADLNNNGKPVNNSGKITNTASVQTTELPAAKTATADVNISLSPAITLVKTGALNLNGNTINYLFTVKNTGNVTLNNLVVTDSKVTGPITLGATTLAPGASTTATATYTITAAEKASGSVSNTATVTGKNPLNGNVTDISGTTATNDTPTVTPTGVYAVDDAGTLNAVSGGVAVANVLVNDKLNGNQATLTNVTITQISTSHPNVSIDPATGEVKVLPNTPVGDYTLVYQIEDKANPGNVKQATVTVHLVSGAILAANDNGTANSVTGGTAVANVLTNDTYNGGAQASLTNVTITNGTNDSNGKVTLDPTTGEVKVAANTPAGVYTLTYTITDKLDASKTSTATVKVTVASGAILAKDDAGSANSVTG</sequence>
<dbReference type="Pfam" id="PF01345">
    <property type="entry name" value="DUF11"/>
    <property type="match status" value="1"/>
</dbReference>
<feature type="domain" description="DUF7507" evidence="4">
    <location>
        <begin position="1606"/>
        <end position="1701"/>
    </location>
</feature>
<dbReference type="InterPro" id="IPR047589">
    <property type="entry name" value="DUF11_rpt"/>
</dbReference>
<reference evidence="6" key="1">
    <citation type="submission" date="2016-10" db="EMBL/GenBank/DDBJ databases">
        <authorList>
            <person name="Varghese N."/>
            <person name="Submissions S."/>
        </authorList>
    </citation>
    <scope>NUCLEOTIDE SEQUENCE [LARGE SCALE GENOMIC DNA]</scope>
    <source>
        <strain evidence="6">DSM 18609</strain>
    </source>
</reference>
<proteinExistence type="predicted"/>
<feature type="domain" description="DUF11" evidence="1">
    <location>
        <begin position="582"/>
        <end position="704"/>
    </location>
</feature>
<feature type="domain" description="PKD-like" evidence="3">
    <location>
        <begin position="983"/>
        <end position="1064"/>
    </location>
</feature>
<evidence type="ECO:0000313" key="5">
    <source>
        <dbReference type="EMBL" id="SDD86421.1"/>
    </source>
</evidence>
<feature type="domain" description="Ig-like" evidence="2">
    <location>
        <begin position="1311"/>
        <end position="1381"/>
    </location>
</feature>
<dbReference type="CDD" id="cd11304">
    <property type="entry name" value="Cadherin_repeat"/>
    <property type="match status" value="2"/>
</dbReference>
<feature type="domain" description="PKD-like" evidence="3">
    <location>
        <begin position="1417"/>
        <end position="1483"/>
    </location>
</feature>
<dbReference type="InterPro" id="IPR044023">
    <property type="entry name" value="Ig_7"/>
</dbReference>
<feature type="non-terminal residue" evidence="5">
    <location>
        <position position="1931"/>
    </location>
</feature>
<evidence type="ECO:0000259" key="3">
    <source>
        <dbReference type="Pfam" id="PF19406"/>
    </source>
</evidence>
<evidence type="ECO:0000259" key="2">
    <source>
        <dbReference type="Pfam" id="PF19081"/>
    </source>
</evidence>
<dbReference type="STRING" id="390242.SAMN04488024_108189"/>
<dbReference type="Pfam" id="PF19406">
    <property type="entry name" value="PKD_5"/>
    <property type="match status" value="3"/>
</dbReference>
<gene>
    <name evidence="5" type="ORF">SAMN04488024_108189</name>
</gene>
<feature type="domain" description="PKD-like" evidence="3">
    <location>
        <begin position="1074"/>
        <end position="1156"/>
    </location>
</feature>
<dbReference type="Gene3D" id="2.60.40.10">
    <property type="entry name" value="Immunoglobulins"/>
    <property type="match status" value="1"/>
</dbReference>
<dbReference type="Pfam" id="PF19081">
    <property type="entry name" value="Ig_7"/>
    <property type="match status" value="3"/>
</dbReference>
<evidence type="ECO:0000259" key="4">
    <source>
        <dbReference type="Pfam" id="PF24346"/>
    </source>
</evidence>